<comment type="caution">
    <text evidence="2">The sequence shown here is derived from an EMBL/GenBank/DDBJ whole genome shotgun (WGS) entry which is preliminary data.</text>
</comment>
<dbReference type="Proteomes" id="UP000692954">
    <property type="component" value="Unassembled WGS sequence"/>
</dbReference>
<reference evidence="2" key="1">
    <citation type="submission" date="2021-01" db="EMBL/GenBank/DDBJ databases">
        <authorList>
            <consortium name="Genoscope - CEA"/>
            <person name="William W."/>
        </authorList>
    </citation>
    <scope>NUCLEOTIDE SEQUENCE</scope>
</reference>
<accession>A0A8S1NN98</accession>
<organism evidence="2 3">
    <name type="scientific">Paramecium sonneborni</name>
    <dbReference type="NCBI Taxonomy" id="65129"/>
    <lineage>
        <taxon>Eukaryota</taxon>
        <taxon>Sar</taxon>
        <taxon>Alveolata</taxon>
        <taxon>Ciliophora</taxon>
        <taxon>Intramacronucleata</taxon>
        <taxon>Oligohymenophorea</taxon>
        <taxon>Peniculida</taxon>
        <taxon>Parameciidae</taxon>
        <taxon>Paramecium</taxon>
    </lineage>
</organism>
<name>A0A8S1NN98_9CILI</name>
<protein>
    <recommendedName>
        <fullName evidence="4">Transmembrane protein</fullName>
    </recommendedName>
</protein>
<evidence type="ECO:0008006" key="4">
    <source>
        <dbReference type="Google" id="ProtNLM"/>
    </source>
</evidence>
<keyword evidence="1" id="KW-0812">Transmembrane</keyword>
<keyword evidence="3" id="KW-1185">Reference proteome</keyword>
<gene>
    <name evidence="2" type="ORF">PSON_ATCC_30995.1.T0610026</name>
</gene>
<keyword evidence="1" id="KW-0472">Membrane</keyword>
<evidence type="ECO:0000256" key="1">
    <source>
        <dbReference type="SAM" id="Phobius"/>
    </source>
</evidence>
<proteinExistence type="predicted"/>
<evidence type="ECO:0000313" key="2">
    <source>
        <dbReference type="EMBL" id="CAD8093550.1"/>
    </source>
</evidence>
<sequence length="531" mass="61894">MIILSIILAIAHSQQIKPTDYAFSLIQVQSLIHYDLKVNQNAILYTYPRGTIYKSNIQTNNSNLLCSVQHDTITLTNNITKQITSKDKMEKENDQIINAFLLNKQLGLVTEQNYFIQFNLETLEIIQKYQLSEFFAAKQQFKKGVFSPELNMTFLFYQNILLIQNDQGIITSQIIQEMTITKILCSLGYIFISTNDGFLVYWIDVENQIILLRSTIDKNENIIDIQLSTKGEYIFLLKKDGIHIYRVLFDSQKWIQILPYSILSFIPIESSFAFNQNNDQSFVVLIKPQKQVIFLDLEINLVQGIWFVVNTHNLKIDAQSLEINNNYVIIKGSETHSIIRHSQPNIFTNIFNQYPFTQAHVIKLNFYESIEKDILFGVDTDSITFYRLDQIDGNILCSTNDTNLIGQNFVYQVYSNLSDCEKKQQYSGEIESKDLIVCQFNIDLEINVISENLNDFRRQILIIISICLGLALVLSILGLICYRRKTRKQLNKYEQQIKQYQQFQSDQNESNRTKQTTLKVENNFKIDEFEQ</sequence>
<feature type="transmembrane region" description="Helical" evidence="1">
    <location>
        <begin position="460"/>
        <end position="482"/>
    </location>
</feature>
<dbReference type="OrthoDB" id="302260at2759"/>
<evidence type="ECO:0000313" key="3">
    <source>
        <dbReference type="Proteomes" id="UP000692954"/>
    </source>
</evidence>
<keyword evidence="1" id="KW-1133">Transmembrane helix</keyword>
<dbReference type="EMBL" id="CAJJDN010000061">
    <property type="protein sequence ID" value="CAD8093550.1"/>
    <property type="molecule type" value="Genomic_DNA"/>
</dbReference>
<dbReference type="AlphaFoldDB" id="A0A8S1NN98"/>